<evidence type="ECO:0000256" key="3">
    <source>
        <dbReference type="ARBA" id="ARBA00022553"/>
    </source>
</evidence>
<sequence>MRTSEASDAGADGFGTGNGKPDGGLRQLRSTLWRQLCAQLGSPLTLAVALTAFASASIFVVYDTASTLGGVKRELGLVSSALSARIADVATAEVTTALDTTLGEFPGIVSASLITERPMAGDQPFSMIVPAGSHGLLSVEAEHASAVSGIAGRAGAAFALAGLFTALTMRRRRDADMPDPIQRHNYQTLASAIPMGVACWTSAGEMIVCNDSYKARLRLDGGRVSYSEALVRLIAGGYMKMVREDENTRLIELHQKDGACLLIDERPMPDGGLMTMVSDVTERKRTDLLLTTIREEQRQLARRYHEEKIKAEAANRAKTNFLAHLSHDIRTPLNHIIGFAELMGHQTYGALGDPRYVDYVQSIKISGEHLLNSFAAILDLAELENGQKVLRTDPVPVDEVIDSVERRFRGQVKRAGLKLSVSADCGAVLRGDRLALVRMVSNIVENAIRFTPAGGSLTLATFAAEDGVVIEVSDTGVGMDQDRLSSLSHPFALGDASFARDGIGPGLGVSISRAIAELSGGHLVIDSTPSIGTTVAISLPLEAAHGGIVAAE</sequence>
<evidence type="ECO:0000313" key="10">
    <source>
        <dbReference type="Proteomes" id="UP000199074"/>
    </source>
</evidence>
<dbReference type="GO" id="GO:0005886">
    <property type="term" value="C:plasma membrane"/>
    <property type="evidence" value="ECO:0007669"/>
    <property type="project" value="TreeGrafter"/>
</dbReference>
<dbReference type="InterPro" id="IPR036097">
    <property type="entry name" value="HisK_dim/P_sf"/>
</dbReference>
<dbReference type="PANTHER" id="PTHR43047:SF72">
    <property type="entry name" value="OSMOSENSING HISTIDINE PROTEIN KINASE SLN1"/>
    <property type="match status" value="1"/>
</dbReference>
<feature type="domain" description="Histidine kinase" evidence="8">
    <location>
        <begin position="324"/>
        <end position="543"/>
    </location>
</feature>
<dbReference type="SUPFAM" id="SSF55874">
    <property type="entry name" value="ATPase domain of HSP90 chaperone/DNA topoisomerase II/histidine kinase"/>
    <property type="match status" value="1"/>
</dbReference>
<name>A0A1I7NMA4_9HYPH</name>
<evidence type="ECO:0000256" key="6">
    <source>
        <dbReference type="SAM" id="MobiDB-lite"/>
    </source>
</evidence>
<gene>
    <name evidence="9" type="ORF">SAMN05216456_2239</name>
</gene>
<dbReference type="PROSITE" id="PS50109">
    <property type="entry name" value="HIS_KIN"/>
    <property type="match status" value="1"/>
</dbReference>
<accession>A0A1I7NMA4</accession>
<evidence type="ECO:0000256" key="4">
    <source>
        <dbReference type="ARBA" id="ARBA00022679"/>
    </source>
</evidence>
<reference evidence="9 10" key="1">
    <citation type="submission" date="2016-10" db="EMBL/GenBank/DDBJ databases">
        <authorList>
            <person name="de Groot N.N."/>
        </authorList>
    </citation>
    <scope>NUCLEOTIDE SEQUENCE [LARGE SCALE GENOMIC DNA]</scope>
    <source>
        <strain evidence="9 10">IPL20</strain>
    </source>
</reference>
<evidence type="ECO:0000259" key="8">
    <source>
        <dbReference type="PROSITE" id="PS50109"/>
    </source>
</evidence>
<keyword evidence="4" id="KW-0808">Transferase</keyword>
<dbReference type="STRING" id="429728.SAMN05216456_2239"/>
<evidence type="ECO:0000256" key="2">
    <source>
        <dbReference type="ARBA" id="ARBA00012438"/>
    </source>
</evidence>
<dbReference type="Proteomes" id="UP000199074">
    <property type="component" value="Unassembled WGS sequence"/>
</dbReference>
<evidence type="ECO:0000256" key="5">
    <source>
        <dbReference type="ARBA" id="ARBA00022777"/>
    </source>
</evidence>
<dbReference type="InterPro" id="IPR003594">
    <property type="entry name" value="HATPase_dom"/>
</dbReference>
<dbReference type="Pfam" id="PF12860">
    <property type="entry name" value="PAS_7"/>
    <property type="match status" value="1"/>
</dbReference>
<protein>
    <recommendedName>
        <fullName evidence="2">histidine kinase</fullName>
        <ecNumber evidence="2">2.7.13.3</ecNumber>
    </recommendedName>
</protein>
<keyword evidence="7" id="KW-1133">Transmembrane helix</keyword>
<evidence type="ECO:0000313" key="9">
    <source>
        <dbReference type="EMBL" id="SFV35801.1"/>
    </source>
</evidence>
<dbReference type="Pfam" id="PF00512">
    <property type="entry name" value="HisKA"/>
    <property type="match status" value="1"/>
</dbReference>
<dbReference type="GO" id="GO:0009927">
    <property type="term" value="F:histidine phosphotransfer kinase activity"/>
    <property type="evidence" value="ECO:0007669"/>
    <property type="project" value="TreeGrafter"/>
</dbReference>
<organism evidence="9 10">
    <name type="scientific">Devosia crocina</name>
    <dbReference type="NCBI Taxonomy" id="429728"/>
    <lineage>
        <taxon>Bacteria</taxon>
        <taxon>Pseudomonadati</taxon>
        <taxon>Pseudomonadota</taxon>
        <taxon>Alphaproteobacteria</taxon>
        <taxon>Hyphomicrobiales</taxon>
        <taxon>Devosiaceae</taxon>
        <taxon>Devosia</taxon>
    </lineage>
</organism>
<dbReference type="InterPro" id="IPR004358">
    <property type="entry name" value="Sig_transdc_His_kin-like_C"/>
</dbReference>
<dbReference type="InterPro" id="IPR003661">
    <property type="entry name" value="HisK_dim/P_dom"/>
</dbReference>
<dbReference type="Pfam" id="PF02518">
    <property type="entry name" value="HATPase_c"/>
    <property type="match status" value="1"/>
</dbReference>
<dbReference type="InterPro" id="IPR036890">
    <property type="entry name" value="HATPase_C_sf"/>
</dbReference>
<dbReference type="SMART" id="SM00388">
    <property type="entry name" value="HisKA"/>
    <property type="match status" value="1"/>
</dbReference>
<dbReference type="Gene3D" id="1.10.287.130">
    <property type="match status" value="1"/>
</dbReference>
<proteinExistence type="predicted"/>
<feature type="compositionally biased region" description="Gly residues" evidence="6">
    <location>
        <begin position="12"/>
        <end position="22"/>
    </location>
</feature>
<dbReference type="InterPro" id="IPR005467">
    <property type="entry name" value="His_kinase_dom"/>
</dbReference>
<feature type="transmembrane region" description="Helical" evidence="7">
    <location>
        <begin position="36"/>
        <end position="62"/>
    </location>
</feature>
<dbReference type="EC" id="2.7.13.3" evidence="2"/>
<dbReference type="Gene3D" id="3.30.565.10">
    <property type="entry name" value="Histidine kinase-like ATPase, C-terminal domain"/>
    <property type="match status" value="1"/>
</dbReference>
<evidence type="ECO:0000256" key="1">
    <source>
        <dbReference type="ARBA" id="ARBA00000085"/>
    </source>
</evidence>
<dbReference type="PRINTS" id="PR00344">
    <property type="entry name" value="BCTRLSENSOR"/>
</dbReference>
<dbReference type="AlphaFoldDB" id="A0A1I7NMA4"/>
<keyword evidence="3" id="KW-0597">Phosphoprotein</keyword>
<keyword evidence="7" id="KW-0472">Membrane</keyword>
<keyword evidence="10" id="KW-1185">Reference proteome</keyword>
<keyword evidence="7" id="KW-0812">Transmembrane</keyword>
<dbReference type="EMBL" id="FPCK01000002">
    <property type="protein sequence ID" value="SFV35801.1"/>
    <property type="molecule type" value="Genomic_DNA"/>
</dbReference>
<keyword evidence="5 9" id="KW-0418">Kinase</keyword>
<feature type="region of interest" description="Disordered" evidence="6">
    <location>
        <begin position="1"/>
        <end position="22"/>
    </location>
</feature>
<dbReference type="SMART" id="SM00387">
    <property type="entry name" value="HATPase_c"/>
    <property type="match status" value="1"/>
</dbReference>
<dbReference type="SUPFAM" id="SSF47384">
    <property type="entry name" value="Homodimeric domain of signal transducing histidine kinase"/>
    <property type="match status" value="1"/>
</dbReference>
<dbReference type="RefSeq" id="WP_175528569.1">
    <property type="nucleotide sequence ID" value="NZ_FPCK01000002.1"/>
</dbReference>
<dbReference type="PANTHER" id="PTHR43047">
    <property type="entry name" value="TWO-COMPONENT HISTIDINE PROTEIN KINASE"/>
    <property type="match status" value="1"/>
</dbReference>
<dbReference type="CDD" id="cd00082">
    <property type="entry name" value="HisKA"/>
    <property type="match status" value="1"/>
</dbReference>
<evidence type="ECO:0000256" key="7">
    <source>
        <dbReference type="SAM" id="Phobius"/>
    </source>
</evidence>
<comment type="catalytic activity">
    <reaction evidence="1">
        <text>ATP + protein L-histidine = ADP + protein N-phospho-L-histidine.</text>
        <dbReference type="EC" id="2.7.13.3"/>
    </reaction>
</comment>
<dbReference type="GO" id="GO:0000155">
    <property type="term" value="F:phosphorelay sensor kinase activity"/>
    <property type="evidence" value="ECO:0007669"/>
    <property type="project" value="InterPro"/>
</dbReference>